<feature type="compositionally biased region" description="Low complexity" evidence="1">
    <location>
        <begin position="109"/>
        <end position="120"/>
    </location>
</feature>
<dbReference type="KEGG" id="mng:MNEG_12299"/>
<gene>
    <name evidence="2" type="ORF">MNEG_12299</name>
</gene>
<dbReference type="GeneID" id="25729647"/>
<feature type="region of interest" description="Disordered" evidence="1">
    <location>
        <begin position="1"/>
        <end position="43"/>
    </location>
</feature>
<dbReference type="EMBL" id="KK103391">
    <property type="protein sequence ID" value="KIY95664.1"/>
    <property type="molecule type" value="Genomic_DNA"/>
</dbReference>
<feature type="non-terminal residue" evidence="2">
    <location>
        <position position="135"/>
    </location>
</feature>
<dbReference type="AlphaFoldDB" id="A0A0D2LW22"/>
<proteinExistence type="predicted"/>
<dbReference type="RefSeq" id="XP_013894684.1">
    <property type="nucleotide sequence ID" value="XM_014039230.1"/>
</dbReference>
<organism evidence="2 3">
    <name type="scientific">Monoraphidium neglectum</name>
    <dbReference type="NCBI Taxonomy" id="145388"/>
    <lineage>
        <taxon>Eukaryota</taxon>
        <taxon>Viridiplantae</taxon>
        <taxon>Chlorophyta</taxon>
        <taxon>core chlorophytes</taxon>
        <taxon>Chlorophyceae</taxon>
        <taxon>CS clade</taxon>
        <taxon>Sphaeropleales</taxon>
        <taxon>Selenastraceae</taxon>
        <taxon>Monoraphidium</taxon>
    </lineage>
</organism>
<evidence type="ECO:0000313" key="3">
    <source>
        <dbReference type="Proteomes" id="UP000054498"/>
    </source>
</evidence>
<dbReference type="Proteomes" id="UP000054498">
    <property type="component" value="Unassembled WGS sequence"/>
</dbReference>
<name>A0A0D2LW22_9CHLO</name>
<keyword evidence="3" id="KW-1185">Reference proteome</keyword>
<accession>A0A0D2LW22</accession>
<sequence>MPAAPAEVPSPLCTAGAKAPPQQLQPAGRRRSRALTGGGAAAMQRAHRQSSVVYSIAEIIGEGDDDPGLLLLDAQDTKQARDQPPLGLYGITPPLTTAQAAAAFAAAPYGPGGEAAAAAPAPAPSRGDCGSSDSG</sequence>
<feature type="region of interest" description="Disordered" evidence="1">
    <location>
        <begin position="109"/>
        <end position="135"/>
    </location>
</feature>
<evidence type="ECO:0000313" key="2">
    <source>
        <dbReference type="EMBL" id="KIY95664.1"/>
    </source>
</evidence>
<protein>
    <submittedName>
        <fullName evidence="2">Uncharacterized protein</fullName>
    </submittedName>
</protein>
<reference evidence="2 3" key="1">
    <citation type="journal article" date="2013" name="BMC Genomics">
        <title>Reconstruction of the lipid metabolism for the microalga Monoraphidium neglectum from its genome sequence reveals characteristics suitable for biofuel production.</title>
        <authorList>
            <person name="Bogen C."/>
            <person name="Al-Dilaimi A."/>
            <person name="Albersmeier A."/>
            <person name="Wichmann J."/>
            <person name="Grundmann M."/>
            <person name="Rupp O."/>
            <person name="Lauersen K.J."/>
            <person name="Blifernez-Klassen O."/>
            <person name="Kalinowski J."/>
            <person name="Goesmann A."/>
            <person name="Mussgnug J.H."/>
            <person name="Kruse O."/>
        </authorList>
    </citation>
    <scope>NUCLEOTIDE SEQUENCE [LARGE SCALE GENOMIC DNA]</scope>
    <source>
        <strain evidence="2 3">SAG 48.87</strain>
    </source>
</reference>
<evidence type="ECO:0000256" key="1">
    <source>
        <dbReference type="SAM" id="MobiDB-lite"/>
    </source>
</evidence>